<evidence type="ECO:0000313" key="10">
    <source>
        <dbReference type="Proteomes" id="UP000006671"/>
    </source>
</evidence>
<keyword evidence="5" id="KW-0347">Helicase</keyword>
<dbReference type="AlphaFoldDB" id="D2UYA9"/>
<feature type="domain" description="Helicase ATP-binding" evidence="7">
    <location>
        <begin position="173"/>
        <end position="375"/>
    </location>
</feature>
<evidence type="ECO:0000256" key="3">
    <source>
        <dbReference type="ARBA" id="ARBA00022840"/>
    </source>
</evidence>
<dbReference type="PROSITE" id="PS51192">
    <property type="entry name" value="HELICASE_ATP_BIND_1"/>
    <property type="match status" value="1"/>
</dbReference>
<dbReference type="Pfam" id="PF00271">
    <property type="entry name" value="Helicase_C"/>
    <property type="match status" value="1"/>
</dbReference>
<dbReference type="EMBL" id="GG738845">
    <property type="protein sequence ID" value="EFC50442.1"/>
    <property type="molecule type" value="Genomic_DNA"/>
</dbReference>
<dbReference type="Pfam" id="PF00270">
    <property type="entry name" value="DEAD"/>
    <property type="match status" value="1"/>
</dbReference>
<dbReference type="GO" id="GO:0003724">
    <property type="term" value="F:RNA helicase activity"/>
    <property type="evidence" value="ECO:0007669"/>
    <property type="project" value="UniProtKB-EC"/>
</dbReference>
<dbReference type="FunCoup" id="D2UYA9">
    <property type="interactions" value="601"/>
</dbReference>
<dbReference type="GO" id="GO:0016787">
    <property type="term" value="F:hydrolase activity"/>
    <property type="evidence" value="ECO:0007669"/>
    <property type="project" value="UniProtKB-KW"/>
</dbReference>
<keyword evidence="10" id="KW-1185">Reference proteome</keyword>
<evidence type="ECO:0000256" key="4">
    <source>
        <dbReference type="ARBA" id="ARBA00022884"/>
    </source>
</evidence>
<dbReference type="EC" id="3.6.4.13" evidence="5"/>
<evidence type="ECO:0000256" key="2">
    <source>
        <dbReference type="ARBA" id="ARBA00022801"/>
    </source>
</evidence>
<evidence type="ECO:0000256" key="1">
    <source>
        <dbReference type="ARBA" id="ARBA00022741"/>
    </source>
</evidence>
<comment type="similarity">
    <text evidence="5">Belongs to the DEAD box helicase family.</text>
</comment>
<reference evidence="9 10" key="1">
    <citation type="journal article" date="2010" name="Cell">
        <title>The genome of Naegleria gruberi illuminates early eukaryotic versatility.</title>
        <authorList>
            <person name="Fritz-Laylin L.K."/>
            <person name="Prochnik S.E."/>
            <person name="Ginger M.L."/>
            <person name="Dacks J.B."/>
            <person name="Carpenter M.L."/>
            <person name="Field M.C."/>
            <person name="Kuo A."/>
            <person name="Paredez A."/>
            <person name="Chapman J."/>
            <person name="Pham J."/>
            <person name="Shu S."/>
            <person name="Neupane R."/>
            <person name="Cipriano M."/>
            <person name="Mancuso J."/>
            <person name="Tu H."/>
            <person name="Salamov A."/>
            <person name="Lindquist E."/>
            <person name="Shapiro H."/>
            <person name="Lucas S."/>
            <person name="Grigoriev I.V."/>
            <person name="Cande W.Z."/>
            <person name="Fulton C."/>
            <person name="Rokhsar D.S."/>
            <person name="Dawson S.C."/>
        </authorList>
    </citation>
    <scope>NUCLEOTIDE SEQUENCE [LARGE SCALE GENOMIC DNA]</scope>
    <source>
        <strain evidence="9 10">NEG-M</strain>
    </source>
</reference>
<dbReference type="PANTHER" id="PTHR24031">
    <property type="entry name" value="RNA HELICASE"/>
    <property type="match status" value="1"/>
</dbReference>
<evidence type="ECO:0000256" key="5">
    <source>
        <dbReference type="RuleBase" id="RU365068"/>
    </source>
</evidence>
<dbReference type="CDD" id="cd18787">
    <property type="entry name" value="SF2_C_DEAD"/>
    <property type="match status" value="1"/>
</dbReference>
<dbReference type="Gene3D" id="3.40.50.300">
    <property type="entry name" value="P-loop containing nucleotide triphosphate hydrolases"/>
    <property type="match status" value="2"/>
</dbReference>
<keyword evidence="1 5" id="KW-0547">Nucleotide-binding</keyword>
<keyword evidence="3 5" id="KW-0067">ATP-binding</keyword>
<comment type="domain">
    <text evidence="5">The Q motif is unique to and characteristic of the DEAD box family of RNA helicases and controls ATP binding and hydrolysis.</text>
</comment>
<dbReference type="InterPro" id="IPR011545">
    <property type="entry name" value="DEAD/DEAH_box_helicase_dom"/>
</dbReference>
<dbReference type="SUPFAM" id="SSF52540">
    <property type="entry name" value="P-loop containing nucleoside triphosphate hydrolases"/>
    <property type="match status" value="1"/>
</dbReference>
<feature type="domain" description="Helicase C-terminal" evidence="8">
    <location>
        <begin position="423"/>
        <end position="588"/>
    </location>
</feature>
<dbReference type="InParanoid" id="D2UYA9"/>
<protein>
    <recommendedName>
        <fullName evidence="5">ATP-dependent RNA helicase</fullName>
        <ecNumber evidence="5">3.6.4.13</ecNumber>
    </recommendedName>
</protein>
<dbReference type="Proteomes" id="UP000006671">
    <property type="component" value="Unassembled WGS sequence"/>
</dbReference>
<dbReference type="PROSITE" id="PS51194">
    <property type="entry name" value="HELICASE_CTER"/>
    <property type="match status" value="1"/>
</dbReference>
<organism evidence="10">
    <name type="scientific">Naegleria gruberi</name>
    <name type="common">Amoeba</name>
    <dbReference type="NCBI Taxonomy" id="5762"/>
    <lineage>
        <taxon>Eukaryota</taxon>
        <taxon>Discoba</taxon>
        <taxon>Heterolobosea</taxon>
        <taxon>Tetramitia</taxon>
        <taxon>Eutetramitia</taxon>
        <taxon>Vahlkampfiidae</taxon>
        <taxon>Naegleria</taxon>
    </lineage>
</organism>
<dbReference type="VEuPathDB" id="AmoebaDB:NAEGRDRAFT_61408"/>
<dbReference type="GO" id="GO:0003723">
    <property type="term" value="F:RNA binding"/>
    <property type="evidence" value="ECO:0007669"/>
    <property type="project" value="UniProtKB-UniRule"/>
</dbReference>
<keyword evidence="4 5" id="KW-0694">RNA-binding</keyword>
<name>D2UYA9_NAEGR</name>
<sequence>MNDNTDSSASAGGISSWRNASGADEEDKPKPTSSWLGLTRVNKVNEKYRTNQSRDLALRFLEEQSDDEADDISKKRTYDEMENDDNIEEEEDISKRTDETTAAVINIWAKKQKINEEKDVRLGNVWVMSNCKVSVEKASLSENIVECLKNNRHNPVRELFAVQRAVVPVLIAMTKSGVPGDICIGSPTGSGKTLSYVLPIVEVLSSLKFTKLRAIVIVPNSQLVKQVTQVFRSFEKYTSLKVKSLNPYNRFESEQSDLVDSLTGDSKVDILIGTPSLFVEHIKKTKNFTLEHLKFLVYDEVDTLLSDEHSSFIKVIADTYYNCTSVISRRAKTQIIPNIPLPVAHSFARIICCSATITSHAGKLDIIRLNRPQFFTYLAPAKLRSAEDMSTSLDDPLVGKKYYIPDTLAQFIVKYEAVTKPLYLIALLLDNKCRSKKTLVFCNDSQTAHRLNLLLETAVSEGAFNSKDAFGIAPELNTKFSEYYNPKDKKSTTILNNFRKGHFNVLICTDVIGRGFDIEVDFVINYDAPLTLKTYIHRIGRTARAEKEGTSFTFLTGPEIETYKSKLTSRAEMSNLLEEFIIPHRRLNKFVEPFRHILDKYKEKIEKSKD</sequence>
<dbReference type="InterPro" id="IPR001650">
    <property type="entry name" value="Helicase_C-like"/>
</dbReference>
<dbReference type="RefSeq" id="XP_002683186.1">
    <property type="nucleotide sequence ID" value="XM_002683140.1"/>
</dbReference>
<proteinExistence type="inferred from homology"/>
<dbReference type="KEGG" id="ngr:NAEGRDRAFT_61408"/>
<dbReference type="SMART" id="SM00487">
    <property type="entry name" value="DEXDc"/>
    <property type="match status" value="1"/>
</dbReference>
<evidence type="ECO:0000256" key="6">
    <source>
        <dbReference type="SAM" id="MobiDB-lite"/>
    </source>
</evidence>
<dbReference type="InterPro" id="IPR027417">
    <property type="entry name" value="P-loop_NTPase"/>
</dbReference>
<dbReference type="GO" id="GO:0005524">
    <property type="term" value="F:ATP binding"/>
    <property type="evidence" value="ECO:0007669"/>
    <property type="project" value="UniProtKB-UniRule"/>
</dbReference>
<feature type="compositionally biased region" description="Acidic residues" evidence="6">
    <location>
        <begin position="80"/>
        <end position="92"/>
    </location>
</feature>
<accession>D2UYA9</accession>
<feature type="region of interest" description="Disordered" evidence="6">
    <location>
        <begin position="1"/>
        <end position="36"/>
    </location>
</feature>
<dbReference type="OMA" id="CCSATIT"/>
<dbReference type="STRING" id="5762.D2UYA9"/>
<dbReference type="InterPro" id="IPR014001">
    <property type="entry name" value="Helicase_ATP-bd"/>
</dbReference>
<dbReference type="OrthoDB" id="3370at2759"/>
<feature type="region of interest" description="Disordered" evidence="6">
    <location>
        <begin position="68"/>
        <end position="95"/>
    </location>
</feature>
<comment type="catalytic activity">
    <reaction evidence="5">
        <text>ATP + H2O = ADP + phosphate + H(+)</text>
        <dbReference type="Rhea" id="RHEA:13065"/>
        <dbReference type="ChEBI" id="CHEBI:15377"/>
        <dbReference type="ChEBI" id="CHEBI:15378"/>
        <dbReference type="ChEBI" id="CHEBI:30616"/>
        <dbReference type="ChEBI" id="CHEBI:43474"/>
        <dbReference type="ChEBI" id="CHEBI:456216"/>
        <dbReference type="EC" id="3.6.4.13"/>
    </reaction>
</comment>
<dbReference type="eggNOG" id="KOG0350">
    <property type="taxonomic scope" value="Eukaryota"/>
</dbReference>
<dbReference type="SMART" id="SM00490">
    <property type="entry name" value="HELICc"/>
    <property type="match status" value="1"/>
</dbReference>
<evidence type="ECO:0000313" key="9">
    <source>
        <dbReference type="EMBL" id="EFC50442.1"/>
    </source>
</evidence>
<dbReference type="GeneID" id="8855373"/>
<evidence type="ECO:0000259" key="8">
    <source>
        <dbReference type="PROSITE" id="PS51194"/>
    </source>
</evidence>
<gene>
    <name evidence="9" type="ORF">NAEGRDRAFT_61408</name>
</gene>
<keyword evidence="2 5" id="KW-0378">Hydrolase</keyword>
<feature type="compositionally biased region" description="Polar residues" evidence="6">
    <location>
        <begin position="1"/>
        <end position="10"/>
    </location>
</feature>
<evidence type="ECO:0000259" key="7">
    <source>
        <dbReference type="PROSITE" id="PS51192"/>
    </source>
</evidence>
<comment type="function">
    <text evidence="5">RNA helicase.</text>
</comment>